<reference evidence="4" key="1">
    <citation type="submission" date="2020-01" db="EMBL/GenBank/DDBJ databases">
        <authorList>
            <person name="Mishra B."/>
        </authorList>
    </citation>
    <scope>NUCLEOTIDE SEQUENCE [LARGE SCALE GENOMIC DNA]</scope>
</reference>
<dbReference type="InterPro" id="IPR040256">
    <property type="entry name" value="At4g02000-like"/>
</dbReference>
<dbReference type="Pfam" id="PF14111">
    <property type="entry name" value="DUF4283"/>
    <property type="match status" value="1"/>
</dbReference>
<keyword evidence="5" id="KW-1185">Reference proteome</keyword>
<dbReference type="PANTHER" id="PTHR31286:SF178">
    <property type="entry name" value="DUF4283 DOMAIN-CONTAINING PROTEIN"/>
    <property type="match status" value="1"/>
</dbReference>
<comment type="caution">
    <text evidence="4">The sequence shown here is derived from an EMBL/GenBank/DDBJ whole genome shotgun (WGS) entry which is preliminary data.</text>
</comment>
<feature type="domain" description="Zinc knuckle CX2CX4HX4C" evidence="3">
    <location>
        <begin position="301"/>
        <end position="347"/>
    </location>
</feature>
<feature type="region of interest" description="Disordered" evidence="1">
    <location>
        <begin position="355"/>
        <end position="487"/>
    </location>
</feature>
<evidence type="ECO:0000313" key="4">
    <source>
        <dbReference type="EMBL" id="CAA7032482.1"/>
    </source>
</evidence>
<evidence type="ECO:0000259" key="2">
    <source>
        <dbReference type="Pfam" id="PF14111"/>
    </source>
</evidence>
<gene>
    <name evidence="4" type="ORF">MERR_LOCUS19717</name>
</gene>
<accession>A0A6D2IPV6</accession>
<dbReference type="Proteomes" id="UP000467841">
    <property type="component" value="Unassembled WGS sequence"/>
</dbReference>
<evidence type="ECO:0000259" key="3">
    <source>
        <dbReference type="Pfam" id="PF14392"/>
    </source>
</evidence>
<feature type="domain" description="DUF4283" evidence="2">
    <location>
        <begin position="173"/>
        <end position="252"/>
    </location>
</feature>
<evidence type="ECO:0008006" key="6">
    <source>
        <dbReference type="Google" id="ProtNLM"/>
    </source>
</evidence>
<protein>
    <recommendedName>
        <fullName evidence="6">DUF4283 domain-containing protein</fullName>
    </recommendedName>
</protein>
<feature type="compositionally biased region" description="Polar residues" evidence="1">
    <location>
        <begin position="473"/>
        <end position="487"/>
    </location>
</feature>
<dbReference type="OrthoDB" id="1113617at2759"/>
<evidence type="ECO:0000256" key="1">
    <source>
        <dbReference type="SAM" id="MobiDB-lite"/>
    </source>
</evidence>
<sequence>MSGKIWADKSDLPVMNTASIRTGFRESYSWKGEIAMEGEKETSKEGSTIVPKSQREGQSREYRIIGFQIHHQYLLSGILTELREIDWHGLEYYKYKLERCSIIRSYSCFCLSSILNILYGNSLWVLLLQGLAMSQGHILGAGDSVKGNKKQGTRLKITVPRFDNTALIRGYSRTLIGRCMNPGAQDVQALLHHMPRFWKMEERVGGADLGMGRFQFDFENEEDIAEVFKLEPFHFDYSMVSLVRWEPVMEPTYPSAIKFWVRMMGIPLHFWAEPTFRSIGEAIGEVLEVDIDGGRVRVCLDGYKPLIFETSVAFHSGEETVVMLRYERLFGVCRECSSLCHDVLQCPTIRRAREERERLTRKDEKPDGGVTSYKGVVINGPQGDSSGARQVQAPHAGDPKGKGKEVDAREERGRRNGGFRGNGKHVGESSGGQRKPAGYLPPEQRKRINRPMALSGRPGTLGVASHGGDTVTERTGGNHISPSQHSA</sequence>
<dbReference type="PANTHER" id="PTHR31286">
    <property type="entry name" value="GLYCINE-RICH CELL WALL STRUCTURAL PROTEIN 1.8-LIKE"/>
    <property type="match status" value="1"/>
</dbReference>
<feature type="compositionally biased region" description="Basic and acidic residues" evidence="1">
    <location>
        <begin position="355"/>
        <end position="367"/>
    </location>
</feature>
<feature type="compositionally biased region" description="Basic and acidic residues" evidence="1">
    <location>
        <begin position="397"/>
        <end position="414"/>
    </location>
</feature>
<organism evidence="4 5">
    <name type="scientific">Microthlaspi erraticum</name>
    <dbReference type="NCBI Taxonomy" id="1685480"/>
    <lineage>
        <taxon>Eukaryota</taxon>
        <taxon>Viridiplantae</taxon>
        <taxon>Streptophyta</taxon>
        <taxon>Embryophyta</taxon>
        <taxon>Tracheophyta</taxon>
        <taxon>Spermatophyta</taxon>
        <taxon>Magnoliopsida</taxon>
        <taxon>eudicotyledons</taxon>
        <taxon>Gunneridae</taxon>
        <taxon>Pentapetalae</taxon>
        <taxon>rosids</taxon>
        <taxon>malvids</taxon>
        <taxon>Brassicales</taxon>
        <taxon>Brassicaceae</taxon>
        <taxon>Coluteocarpeae</taxon>
        <taxon>Microthlaspi</taxon>
    </lineage>
</organism>
<dbReference type="Pfam" id="PF14392">
    <property type="entry name" value="zf-CCHC_4"/>
    <property type="match status" value="1"/>
</dbReference>
<dbReference type="InterPro" id="IPR025558">
    <property type="entry name" value="DUF4283"/>
</dbReference>
<name>A0A6D2IPV6_9BRAS</name>
<dbReference type="EMBL" id="CACVBM020001121">
    <property type="protein sequence ID" value="CAA7032482.1"/>
    <property type="molecule type" value="Genomic_DNA"/>
</dbReference>
<evidence type="ECO:0000313" key="5">
    <source>
        <dbReference type="Proteomes" id="UP000467841"/>
    </source>
</evidence>
<proteinExistence type="predicted"/>
<dbReference type="InterPro" id="IPR025836">
    <property type="entry name" value="Zn_knuckle_CX2CX4HX4C"/>
</dbReference>
<dbReference type="AlphaFoldDB" id="A0A6D2IPV6"/>